<evidence type="ECO:0000313" key="2">
    <source>
        <dbReference type="EMBL" id="MTH30918.1"/>
    </source>
</evidence>
<reference evidence="2 3" key="1">
    <citation type="journal article" date="2006" name="Int. J. Syst. Evol. Microbiol.">
        <title>Myroides pelagicus sp. nov., isolated from seawater in Thailand.</title>
        <authorList>
            <person name="Yoon J."/>
            <person name="Maneerat S."/>
            <person name="Kawai F."/>
            <person name="Yokota A."/>
        </authorList>
    </citation>
    <scope>NUCLEOTIDE SEQUENCE [LARGE SCALE GENOMIC DNA]</scope>
    <source>
        <strain evidence="2 3">SM1T</strain>
    </source>
</reference>
<dbReference type="InterPro" id="IPR056133">
    <property type="entry name" value="DUF7716"/>
</dbReference>
<dbReference type="Pfam" id="PF24832">
    <property type="entry name" value="DUF7716"/>
    <property type="match status" value="1"/>
</dbReference>
<proteinExistence type="predicted"/>
<evidence type="ECO:0000259" key="1">
    <source>
        <dbReference type="Pfam" id="PF24832"/>
    </source>
</evidence>
<protein>
    <recommendedName>
        <fullName evidence="1">DUF7716 domain-containing protein</fullName>
    </recommendedName>
</protein>
<comment type="caution">
    <text evidence="2">The sequence shown here is derived from an EMBL/GenBank/DDBJ whole genome shotgun (WGS) entry which is preliminary data.</text>
</comment>
<organism evidence="2 3">
    <name type="scientific">Myroides pelagicus</name>
    <dbReference type="NCBI Taxonomy" id="270914"/>
    <lineage>
        <taxon>Bacteria</taxon>
        <taxon>Pseudomonadati</taxon>
        <taxon>Bacteroidota</taxon>
        <taxon>Flavobacteriia</taxon>
        <taxon>Flavobacteriales</taxon>
        <taxon>Flavobacteriaceae</taxon>
        <taxon>Myroides</taxon>
    </lineage>
</organism>
<sequence>MVTTFKNKTYLLGEFINLVKDKQERAAYYAPSYNYALYAVEAEVTSDLEVYVGNPVEVKDYDEEIFPEYVVEHAMWYFCSDENIQDVVDLAVSRSKNVTVEQLISALDYYLEHDDFMDVC</sequence>
<dbReference type="Proteomes" id="UP000488936">
    <property type="component" value="Unassembled WGS sequence"/>
</dbReference>
<feature type="domain" description="DUF7716" evidence="1">
    <location>
        <begin position="32"/>
        <end position="118"/>
    </location>
</feature>
<evidence type="ECO:0000313" key="3">
    <source>
        <dbReference type="Proteomes" id="UP000488936"/>
    </source>
</evidence>
<dbReference type="AlphaFoldDB" id="A0A7K1GQ67"/>
<accession>A0A7K1GQ67</accession>
<gene>
    <name evidence="2" type="ORF">GJV77_13630</name>
</gene>
<keyword evidence="3" id="KW-1185">Reference proteome</keyword>
<name>A0A7K1GQ67_9FLAO</name>
<dbReference type="EMBL" id="WMJY01000048">
    <property type="protein sequence ID" value="MTH30918.1"/>
    <property type="molecule type" value="Genomic_DNA"/>
</dbReference>